<evidence type="ECO:0000313" key="12">
    <source>
        <dbReference type="EMBL" id="MDP2564392.1"/>
    </source>
</evidence>
<keyword evidence="5 10" id="KW-0732">Signal</keyword>
<feature type="domain" description="Calx-beta" evidence="11">
    <location>
        <begin position="500"/>
        <end position="607"/>
    </location>
</feature>
<dbReference type="PANTHER" id="PTHR46682">
    <property type="entry name" value="ADHESION G-PROTEIN COUPLED RECEPTOR V1"/>
    <property type="match status" value="1"/>
</dbReference>
<dbReference type="Gene3D" id="2.60.40.2030">
    <property type="match status" value="3"/>
</dbReference>
<comment type="caution">
    <text evidence="12">The sequence shown here is derived from an EMBL/GenBank/DDBJ whole genome shotgun (WGS) entry which is preliminary data.</text>
</comment>
<dbReference type="SUPFAM" id="SSF141072">
    <property type="entry name" value="CalX-like"/>
    <property type="match status" value="3"/>
</dbReference>
<evidence type="ECO:0000256" key="4">
    <source>
        <dbReference type="ARBA" id="ARBA00022525"/>
    </source>
</evidence>
<dbReference type="Pfam" id="PF02415">
    <property type="entry name" value="Chlam_PMP"/>
    <property type="match status" value="1"/>
</dbReference>
<organism evidence="12 13">
    <name type="scientific">Pseudoalteromonas marina</name>
    <dbReference type="NCBI Taxonomy" id="267375"/>
    <lineage>
        <taxon>Bacteria</taxon>
        <taxon>Pseudomonadati</taxon>
        <taxon>Pseudomonadota</taxon>
        <taxon>Gammaproteobacteria</taxon>
        <taxon>Alteromonadales</taxon>
        <taxon>Pseudoalteromonadaceae</taxon>
        <taxon>Pseudoalteromonas</taxon>
    </lineage>
</organism>
<proteinExistence type="predicted"/>
<dbReference type="Proteomes" id="UP001177212">
    <property type="component" value="Unassembled WGS sequence"/>
</dbReference>
<dbReference type="InterPro" id="IPR003644">
    <property type="entry name" value="Calx_beta"/>
</dbReference>
<dbReference type="Pfam" id="PF03160">
    <property type="entry name" value="Calx-beta"/>
    <property type="match status" value="4"/>
</dbReference>
<evidence type="ECO:0000256" key="9">
    <source>
        <dbReference type="ARBA" id="ARBA00023237"/>
    </source>
</evidence>
<feature type="chain" id="PRO_5047414028" evidence="10">
    <location>
        <begin position="19"/>
        <end position="1006"/>
    </location>
</feature>
<feature type="domain" description="Calx-beta" evidence="11">
    <location>
        <begin position="849"/>
        <end position="951"/>
    </location>
</feature>
<accession>A0ABT9FC79</accession>
<sequence>MKKLHLIALALCSSSTFAATINVNDQRDLIDTNLNDDVCETEFQTCSLRAAIQTANRSNEKGTIELPAGIYQLSLSQFGENNSVTGDLDIYNDITINGIGNPTIDALQLDRHFDIHGSNKNSRLELNNLTLFNGKSFEEHGGSIKASSNLSLNNVTLSDNTNDNENIGFGGAIYVSQNSSANIIDSVFSQNKANMGGAIFNEGYTFVTGTEFNNNESQLGGAVYNESVLSINDSTLSENSSRLGGAIFNEKFFNSSINIYSENTSNLGGAIYNELNTELFSFEDTLSENNANNGAAFFNLGELDIYNTYVINNAAESNGGFLINNGVATILASTIEGNTADNGGAVYNQETVEIINTTLLGNTGSVSGGMIHNEQGTTELRFSTALNNSINNIAPIFSSDGSFSYYGSLFLESPTTPLCETLEDDATLIQSQGQNTLSAIDCNNIPEDTIEQTITNIVNTPIGKVAIPDAASASIDIADECIGVDATGAVREITLCDAGAFETDSEIGNPGTISFELENINAPENSASNNNNTIQIPVFRTDGTDGPITANYQTIGINTSTTEENDFTMTSGTLKWEHKDADTKYINLVINDDLKIEGDEQVSIVLTGSNLSTNYSIVTVNIQDNDTMRGTFSFEEESASIVENGGLEVIVTRSEYSQGEVEVEFEIIDTTNINTSEILTDVNSLTFEDGQTTASVNINIEDNETYEPSRSFKIKLSDSDNTVKLGETKEIHINVNEDELVPTYGNFSISAPDNVTEGSTNSIIINRASLGGYLQGEVSFTLNSSNELINLEETEITFSSSDDTREVKFSVVDDNEHNSTQQTTVITQTITSFTGGEVYAQAPTTADSATLNIIDNDAAPDDGTYSFSVSELTFETEGLTKDVQIIRTGGANGTDTIIVEVLSGTATENDIELSSFSFIFEEGETEKTLSIKSVIDNEFEAATENLSIRLRTNEADTMIGDNNTLELTLNDGLSEEDNTLSSKSGSTGILMLLSMLSLSLLRRFKI</sequence>
<evidence type="ECO:0000256" key="1">
    <source>
        <dbReference type="ARBA" id="ARBA00004196"/>
    </source>
</evidence>
<evidence type="ECO:0000256" key="5">
    <source>
        <dbReference type="ARBA" id="ARBA00022729"/>
    </source>
</evidence>
<keyword evidence="8" id="KW-0472">Membrane</keyword>
<keyword evidence="9" id="KW-0998">Cell outer membrane</keyword>
<dbReference type="PANTHER" id="PTHR46682:SF1">
    <property type="entry name" value="ADHESION G-PROTEIN COUPLED RECEPTOR V1"/>
    <property type="match status" value="1"/>
</dbReference>
<reference evidence="12" key="1">
    <citation type="submission" date="2023-07" db="EMBL/GenBank/DDBJ databases">
        <title>Genome content predicts the carbon catabolic preferences of heterotrophic bacteria.</title>
        <authorList>
            <person name="Gralka M."/>
        </authorList>
    </citation>
    <scope>NUCLEOTIDE SEQUENCE</scope>
    <source>
        <strain evidence="12">4G09</strain>
    </source>
</reference>
<evidence type="ECO:0000256" key="6">
    <source>
        <dbReference type="ARBA" id="ARBA00022737"/>
    </source>
</evidence>
<evidence type="ECO:0000256" key="8">
    <source>
        <dbReference type="ARBA" id="ARBA00023136"/>
    </source>
</evidence>
<feature type="domain" description="Calx-beta" evidence="11">
    <location>
        <begin position="618"/>
        <end position="717"/>
    </location>
</feature>
<evidence type="ECO:0000256" key="2">
    <source>
        <dbReference type="ARBA" id="ARBA00004442"/>
    </source>
</evidence>
<gene>
    <name evidence="12" type="ORF">Q8W34_07080</name>
</gene>
<dbReference type="SMART" id="SM00237">
    <property type="entry name" value="Calx_beta"/>
    <property type="match status" value="3"/>
</dbReference>
<dbReference type="EMBL" id="JAUYVT010000004">
    <property type="protein sequence ID" value="MDP2564392.1"/>
    <property type="molecule type" value="Genomic_DNA"/>
</dbReference>
<keyword evidence="6" id="KW-0677">Repeat</keyword>
<evidence type="ECO:0000256" key="3">
    <source>
        <dbReference type="ARBA" id="ARBA00004613"/>
    </source>
</evidence>
<dbReference type="InterPro" id="IPR026919">
    <property type="entry name" value="ADGRV1"/>
</dbReference>
<evidence type="ECO:0000259" key="11">
    <source>
        <dbReference type="SMART" id="SM00237"/>
    </source>
</evidence>
<comment type="subcellular location">
    <subcellularLocation>
        <location evidence="1">Cell envelope</location>
    </subcellularLocation>
    <subcellularLocation>
        <location evidence="2">Cell outer membrane</location>
    </subcellularLocation>
    <subcellularLocation>
        <location evidence="3">Secreted</location>
    </subcellularLocation>
</comment>
<keyword evidence="13" id="KW-1185">Reference proteome</keyword>
<evidence type="ECO:0000313" key="13">
    <source>
        <dbReference type="Proteomes" id="UP001177212"/>
    </source>
</evidence>
<dbReference type="InterPro" id="IPR038081">
    <property type="entry name" value="CalX-like_sf"/>
</dbReference>
<dbReference type="RefSeq" id="WP_305471669.1">
    <property type="nucleotide sequence ID" value="NZ_JAUYVT010000004.1"/>
</dbReference>
<evidence type="ECO:0000256" key="7">
    <source>
        <dbReference type="ARBA" id="ARBA00022837"/>
    </source>
</evidence>
<dbReference type="InterPro" id="IPR003368">
    <property type="entry name" value="POMP_repeat"/>
</dbReference>
<keyword evidence="4" id="KW-0964">Secreted</keyword>
<dbReference type="InterPro" id="IPR011050">
    <property type="entry name" value="Pectin_lyase_fold/virulence"/>
</dbReference>
<feature type="signal peptide" evidence="10">
    <location>
        <begin position="1"/>
        <end position="18"/>
    </location>
</feature>
<name>A0ABT9FC79_9GAMM</name>
<keyword evidence="7" id="KW-0106">Calcium</keyword>
<dbReference type="SUPFAM" id="SSF51126">
    <property type="entry name" value="Pectin lyase-like"/>
    <property type="match status" value="1"/>
</dbReference>
<evidence type="ECO:0000256" key="10">
    <source>
        <dbReference type="SAM" id="SignalP"/>
    </source>
</evidence>
<protein>
    <submittedName>
        <fullName evidence="12">Calx-beta domain-containing protein</fullName>
    </submittedName>
</protein>